<keyword evidence="6" id="KW-1185">Reference proteome</keyword>
<dbReference type="SUPFAM" id="SSF56176">
    <property type="entry name" value="FAD-binding/transporter-associated domain-like"/>
    <property type="match status" value="1"/>
</dbReference>
<dbReference type="Proteomes" id="UP001060336">
    <property type="component" value="Chromosome"/>
</dbReference>
<feature type="domain" description="FAD-binding PCMH-type" evidence="4">
    <location>
        <begin position="1"/>
        <end position="177"/>
    </location>
</feature>
<name>A0A9J7AVQ7_9PROT</name>
<dbReference type="InterPro" id="IPR016166">
    <property type="entry name" value="FAD-bd_PCMH"/>
</dbReference>
<dbReference type="KEGG" id="naci:NUH88_09185"/>
<accession>A0A9J7AVQ7</accession>
<dbReference type="Pfam" id="PF03450">
    <property type="entry name" value="CO_deh_flav_C"/>
    <property type="match status" value="1"/>
</dbReference>
<dbReference type="Gene3D" id="3.30.465.10">
    <property type="match status" value="1"/>
</dbReference>
<sequence length="287" mass="29915">MIPGSFEYHRPESVDGAVALLNEHGDEARLLAGGHSLIPMMKLRMAVPSHIVDLQAIESLHGISEEGGEIVIGALTTQHEVLASALLAEKCPILLEAAALIADPQVRYCGTIGGNVANGDPGNDMPAIMQALGARYRAVGPNGSRDIAARDYYEAAYFTALEENEVLTQIRIPTPAPGHGSAYEKQKRKIGDYATAAAAVILTLDGGRCTSASIALTNVADTPLFAEAAAEALVGSDLGQAAVDTAVKQAEAITEPTSDGRGPADFRTHVAGVMVRRAIARAQKNAG</sequence>
<dbReference type="InterPro" id="IPR016167">
    <property type="entry name" value="FAD-bd_PCMH_sub1"/>
</dbReference>
<dbReference type="GO" id="GO:0071949">
    <property type="term" value="F:FAD binding"/>
    <property type="evidence" value="ECO:0007669"/>
    <property type="project" value="InterPro"/>
</dbReference>
<dbReference type="AlphaFoldDB" id="A0A9J7AVQ7"/>
<dbReference type="EMBL" id="CP102480">
    <property type="protein sequence ID" value="UUX51859.1"/>
    <property type="molecule type" value="Genomic_DNA"/>
</dbReference>
<keyword evidence="2" id="KW-0274">FAD</keyword>
<dbReference type="FunFam" id="3.30.465.10:FF:000017">
    <property type="entry name" value="Xanthine dehydrogenase, FAD binding subunit"/>
    <property type="match status" value="1"/>
</dbReference>
<dbReference type="Gene3D" id="3.30.390.50">
    <property type="entry name" value="CO dehydrogenase flavoprotein, C-terminal domain"/>
    <property type="match status" value="1"/>
</dbReference>
<organism evidence="5 6">
    <name type="scientific">Nisaea acidiphila</name>
    <dbReference type="NCBI Taxonomy" id="1862145"/>
    <lineage>
        <taxon>Bacteria</taxon>
        <taxon>Pseudomonadati</taxon>
        <taxon>Pseudomonadota</taxon>
        <taxon>Alphaproteobacteria</taxon>
        <taxon>Rhodospirillales</taxon>
        <taxon>Thalassobaculaceae</taxon>
        <taxon>Nisaea</taxon>
    </lineage>
</organism>
<dbReference type="SMART" id="SM01092">
    <property type="entry name" value="CO_deh_flav_C"/>
    <property type="match status" value="1"/>
</dbReference>
<evidence type="ECO:0000256" key="1">
    <source>
        <dbReference type="ARBA" id="ARBA00022630"/>
    </source>
</evidence>
<protein>
    <submittedName>
        <fullName evidence="5">Xanthine dehydrogenase family protein subunit M</fullName>
    </submittedName>
</protein>
<dbReference type="Pfam" id="PF00941">
    <property type="entry name" value="FAD_binding_5"/>
    <property type="match status" value="1"/>
</dbReference>
<keyword evidence="3" id="KW-0560">Oxidoreductase</keyword>
<dbReference type="InterPro" id="IPR002346">
    <property type="entry name" value="Mopterin_DH_FAD-bd"/>
</dbReference>
<evidence type="ECO:0000313" key="5">
    <source>
        <dbReference type="EMBL" id="UUX51859.1"/>
    </source>
</evidence>
<reference evidence="5" key="1">
    <citation type="submission" date="2022-08" db="EMBL/GenBank/DDBJ databases">
        <title>Nisaea acidiphila sp. nov., isolated from a marine algal debris and emended description of the genus Nisaea Urios et al. 2008.</title>
        <authorList>
            <person name="Kwon K."/>
        </authorList>
    </citation>
    <scope>NUCLEOTIDE SEQUENCE</scope>
    <source>
        <strain evidence="5">MEBiC11861</strain>
    </source>
</reference>
<dbReference type="Gene3D" id="3.30.43.10">
    <property type="entry name" value="Uridine Diphospho-n-acetylenolpyruvylglucosamine Reductase, domain 2"/>
    <property type="match status" value="1"/>
</dbReference>
<dbReference type="FunFam" id="3.30.43.10:FF:000015">
    <property type="entry name" value="Carbon monoxide dehydrogenase medium chain"/>
    <property type="match status" value="1"/>
</dbReference>
<dbReference type="GO" id="GO:0016491">
    <property type="term" value="F:oxidoreductase activity"/>
    <property type="evidence" value="ECO:0007669"/>
    <property type="project" value="UniProtKB-KW"/>
</dbReference>
<evidence type="ECO:0000256" key="2">
    <source>
        <dbReference type="ARBA" id="ARBA00022827"/>
    </source>
</evidence>
<gene>
    <name evidence="5" type="ORF">NUH88_09185</name>
</gene>
<keyword evidence="1" id="KW-0285">Flavoprotein</keyword>
<dbReference type="InterPro" id="IPR036318">
    <property type="entry name" value="FAD-bd_PCMH-like_sf"/>
</dbReference>
<dbReference type="InterPro" id="IPR051312">
    <property type="entry name" value="Diverse_Substr_Oxidored"/>
</dbReference>
<proteinExistence type="predicted"/>
<dbReference type="InterPro" id="IPR036683">
    <property type="entry name" value="CO_DH_flav_C_dom_sf"/>
</dbReference>
<dbReference type="PROSITE" id="PS51387">
    <property type="entry name" value="FAD_PCMH"/>
    <property type="match status" value="1"/>
</dbReference>
<dbReference type="PANTHER" id="PTHR42659:SF2">
    <property type="entry name" value="XANTHINE DEHYDROGENASE SUBUNIT C-RELATED"/>
    <property type="match status" value="1"/>
</dbReference>
<dbReference type="RefSeq" id="WP_257771589.1">
    <property type="nucleotide sequence ID" value="NZ_CP102480.1"/>
</dbReference>
<evidence type="ECO:0000313" key="6">
    <source>
        <dbReference type="Proteomes" id="UP001060336"/>
    </source>
</evidence>
<evidence type="ECO:0000259" key="4">
    <source>
        <dbReference type="PROSITE" id="PS51387"/>
    </source>
</evidence>
<dbReference type="InterPro" id="IPR005107">
    <property type="entry name" value="CO_DH_flav_C"/>
</dbReference>
<dbReference type="SUPFAM" id="SSF55447">
    <property type="entry name" value="CO dehydrogenase flavoprotein C-terminal domain-like"/>
    <property type="match status" value="1"/>
</dbReference>
<evidence type="ECO:0000256" key="3">
    <source>
        <dbReference type="ARBA" id="ARBA00023002"/>
    </source>
</evidence>
<dbReference type="InterPro" id="IPR016169">
    <property type="entry name" value="FAD-bd_PCMH_sub2"/>
</dbReference>
<dbReference type="PANTHER" id="PTHR42659">
    <property type="entry name" value="XANTHINE DEHYDROGENASE SUBUNIT C-RELATED"/>
    <property type="match status" value="1"/>
</dbReference>